<dbReference type="InterPro" id="IPR050716">
    <property type="entry name" value="MAGUK"/>
</dbReference>
<dbReference type="InterPro" id="IPR008144">
    <property type="entry name" value="Guanylate_kin-like_dom"/>
</dbReference>
<feature type="domain" description="Guanylate kinase-like" evidence="1">
    <location>
        <begin position="140"/>
        <end position="277"/>
    </location>
</feature>
<sequence length="292" mass="33780">VFFSIFLVYCECFFFSVKFVVQVIRLATYRRKTLVLLGAHGVDTTRQPRKDEIDGKHYYFVSNDCMLADIQANEYLEYGTHEECMYGTKLETIRNIHRTGKMAILDVEPQALKVLRTAEYSPFVVFIAAPNLQGLQDVNTTRQPRKDEIDGKHYYFVSNDCMLADIQANEYLEYGTHEECMYGTKLETIRNIHRTGKMAILDVEPQALKVLRTAEYSPFVVFIAAPNLQGLQDPDGSLERLLKESEILRQAFGHLFDYVILNNDIDETIRQLEVVVEKLHACPQWLPVSWVY</sequence>
<dbReference type="Gene3D" id="3.40.50.300">
    <property type="entry name" value="P-loop containing nucleotide triphosphate hydrolases"/>
    <property type="match status" value="2"/>
</dbReference>
<reference evidence="3" key="1">
    <citation type="submission" date="2017-02" db="UniProtKB">
        <authorList>
            <consortium name="WormBaseParasite"/>
        </authorList>
    </citation>
    <scope>IDENTIFICATION</scope>
</reference>
<feature type="domain" description="Guanylate kinase-like" evidence="1">
    <location>
        <begin position="44"/>
        <end position="137"/>
    </location>
</feature>
<dbReference type="PROSITE" id="PS00856">
    <property type="entry name" value="GUANYLATE_KINASE_1"/>
    <property type="match status" value="2"/>
</dbReference>
<dbReference type="WBParaSite" id="ALUE_0001666101-mRNA-1">
    <property type="protein sequence ID" value="ALUE_0001666101-mRNA-1"/>
    <property type="gene ID" value="ALUE_0001666101"/>
</dbReference>
<dbReference type="AlphaFoldDB" id="A0A0M3IEU4"/>
<dbReference type="InterPro" id="IPR027417">
    <property type="entry name" value="P-loop_NTPase"/>
</dbReference>
<name>A0A0M3IEU4_ASCLU</name>
<dbReference type="InterPro" id="IPR020590">
    <property type="entry name" value="Guanylate_kinase_CS"/>
</dbReference>
<dbReference type="PROSITE" id="PS50052">
    <property type="entry name" value="GUANYLATE_KINASE_2"/>
    <property type="match status" value="2"/>
</dbReference>
<evidence type="ECO:0000313" key="2">
    <source>
        <dbReference type="Proteomes" id="UP000036681"/>
    </source>
</evidence>
<dbReference type="Proteomes" id="UP000036681">
    <property type="component" value="Unplaced"/>
</dbReference>
<evidence type="ECO:0000259" key="1">
    <source>
        <dbReference type="PROSITE" id="PS50052"/>
    </source>
</evidence>
<proteinExistence type="predicted"/>
<keyword evidence="2" id="KW-1185">Reference proteome</keyword>
<dbReference type="PANTHER" id="PTHR23122">
    <property type="entry name" value="MEMBRANE-ASSOCIATED GUANYLATE KINASE MAGUK"/>
    <property type="match status" value="1"/>
</dbReference>
<accession>A0A0M3IEU4</accession>
<dbReference type="SUPFAM" id="SSF52540">
    <property type="entry name" value="P-loop containing nucleoside triphosphate hydrolases"/>
    <property type="match status" value="2"/>
</dbReference>
<organism evidence="2 3">
    <name type="scientific">Ascaris lumbricoides</name>
    <name type="common">Giant roundworm</name>
    <dbReference type="NCBI Taxonomy" id="6252"/>
    <lineage>
        <taxon>Eukaryota</taxon>
        <taxon>Metazoa</taxon>
        <taxon>Ecdysozoa</taxon>
        <taxon>Nematoda</taxon>
        <taxon>Chromadorea</taxon>
        <taxon>Rhabditida</taxon>
        <taxon>Spirurina</taxon>
        <taxon>Ascaridomorpha</taxon>
        <taxon>Ascaridoidea</taxon>
        <taxon>Ascarididae</taxon>
        <taxon>Ascaris</taxon>
    </lineage>
</organism>
<dbReference type="InterPro" id="IPR008145">
    <property type="entry name" value="GK/Ca_channel_bsu"/>
</dbReference>
<evidence type="ECO:0000313" key="3">
    <source>
        <dbReference type="WBParaSite" id="ALUE_0001666101-mRNA-1"/>
    </source>
</evidence>
<protein>
    <submittedName>
        <fullName evidence="3">Guanylate kinase-like domain-containing protein</fullName>
    </submittedName>
</protein>
<dbReference type="Pfam" id="PF00625">
    <property type="entry name" value="Guanylate_kin"/>
    <property type="match status" value="2"/>
</dbReference>
<dbReference type="SMART" id="SM00072">
    <property type="entry name" value="GuKc"/>
    <property type="match status" value="2"/>
</dbReference>